<dbReference type="RefSeq" id="WP_092908849.1">
    <property type="nucleotide sequence ID" value="NZ_FOUZ01000011.1"/>
</dbReference>
<name>A0A1I4YNP2_9FLAO</name>
<keyword evidence="4" id="KW-1185">Reference proteome</keyword>
<protein>
    <submittedName>
        <fullName evidence="3">Iron complex transport system substrate-binding protein</fullName>
    </submittedName>
</protein>
<dbReference type="GO" id="GO:0071281">
    <property type="term" value="P:cellular response to iron ion"/>
    <property type="evidence" value="ECO:0007669"/>
    <property type="project" value="TreeGrafter"/>
</dbReference>
<feature type="signal peptide" evidence="1">
    <location>
        <begin position="1"/>
        <end position="19"/>
    </location>
</feature>
<dbReference type="EMBL" id="FOUZ01000011">
    <property type="protein sequence ID" value="SFN39655.1"/>
    <property type="molecule type" value="Genomic_DNA"/>
</dbReference>
<evidence type="ECO:0000259" key="2">
    <source>
        <dbReference type="PROSITE" id="PS50983"/>
    </source>
</evidence>
<feature type="domain" description="Fe/B12 periplasmic-binding" evidence="2">
    <location>
        <begin position="69"/>
        <end position="342"/>
    </location>
</feature>
<sequence length="355" mass="40244">MIKKIVLSTLLFITISACKQTKEIEKNTTTDTTFQFAKNISIQETETSITIKSSGNTVTFDKKELPIQTVMVETASAITYLDDLNALNTLKGVSDADFVYNPKIALGIANKTILNIGNNNELFSEVILKNKPQLIIASSNPVLAKFHQQLEQNGIKILYLDEYKEQNPLGQVEYLKIFGKLFGKNDVATKHVETVKNRYDSIKNIIQTQGKGTVSTLANTMYGDVWYAPTKDLLQAKLIEDAKGNYIFNDKSGENSLSLTFEEVYKKGKAATHWINVTNFDNLQQMKASYPNYAWFDAFKSGNVYAYSNRMNAKGANDYFEKGIIRPDFILNDLGKIFYPNLFPKHELYFYKQLK</sequence>
<evidence type="ECO:0000313" key="4">
    <source>
        <dbReference type="Proteomes" id="UP000199149"/>
    </source>
</evidence>
<keyword evidence="1" id="KW-0732">Signal</keyword>
<accession>A0A1I4YNP2</accession>
<dbReference type="Proteomes" id="UP000199149">
    <property type="component" value="Unassembled WGS sequence"/>
</dbReference>
<dbReference type="SUPFAM" id="SSF53807">
    <property type="entry name" value="Helical backbone' metal receptor"/>
    <property type="match status" value="1"/>
</dbReference>
<feature type="chain" id="PRO_5011499107" evidence="1">
    <location>
        <begin position="20"/>
        <end position="355"/>
    </location>
</feature>
<dbReference type="STRING" id="684065.SAMN05421738_111131"/>
<gene>
    <name evidence="3" type="ORF">SAMN05421738_111131</name>
</gene>
<dbReference type="Gene3D" id="3.40.50.1980">
    <property type="entry name" value="Nitrogenase molybdenum iron protein domain"/>
    <property type="match status" value="2"/>
</dbReference>
<evidence type="ECO:0000256" key="1">
    <source>
        <dbReference type="SAM" id="SignalP"/>
    </source>
</evidence>
<dbReference type="PROSITE" id="PS51257">
    <property type="entry name" value="PROKAR_LIPOPROTEIN"/>
    <property type="match status" value="1"/>
</dbReference>
<dbReference type="InterPro" id="IPR050902">
    <property type="entry name" value="ABC_Transporter_SBP"/>
</dbReference>
<dbReference type="Pfam" id="PF01497">
    <property type="entry name" value="Peripla_BP_2"/>
    <property type="match status" value="1"/>
</dbReference>
<evidence type="ECO:0000313" key="3">
    <source>
        <dbReference type="EMBL" id="SFN39655.1"/>
    </source>
</evidence>
<dbReference type="AlphaFoldDB" id="A0A1I4YNP2"/>
<proteinExistence type="predicted"/>
<dbReference type="PANTHER" id="PTHR30535">
    <property type="entry name" value="VITAMIN B12-BINDING PROTEIN"/>
    <property type="match status" value="1"/>
</dbReference>
<dbReference type="OrthoDB" id="9812528at2"/>
<dbReference type="PANTHER" id="PTHR30535:SF34">
    <property type="entry name" value="MOLYBDATE-BINDING PROTEIN MOLA"/>
    <property type="match status" value="1"/>
</dbReference>
<organism evidence="3 4">
    <name type="scientific">Algoriella xinjiangensis</name>
    <dbReference type="NCBI Taxonomy" id="684065"/>
    <lineage>
        <taxon>Bacteria</taxon>
        <taxon>Pseudomonadati</taxon>
        <taxon>Bacteroidota</taxon>
        <taxon>Flavobacteriia</taxon>
        <taxon>Flavobacteriales</taxon>
        <taxon>Weeksellaceae</taxon>
        <taxon>Algoriella</taxon>
    </lineage>
</organism>
<reference evidence="4" key="1">
    <citation type="submission" date="2016-10" db="EMBL/GenBank/DDBJ databases">
        <authorList>
            <person name="Varghese N."/>
            <person name="Submissions S."/>
        </authorList>
    </citation>
    <scope>NUCLEOTIDE SEQUENCE [LARGE SCALE GENOMIC DNA]</scope>
    <source>
        <strain evidence="4">XJ109</strain>
    </source>
</reference>
<dbReference type="InterPro" id="IPR002491">
    <property type="entry name" value="ABC_transptr_periplasmic_BD"/>
</dbReference>
<dbReference type="PROSITE" id="PS50983">
    <property type="entry name" value="FE_B12_PBP"/>
    <property type="match status" value="1"/>
</dbReference>